<dbReference type="PROSITE" id="PS51077">
    <property type="entry name" value="HTH_ICLR"/>
    <property type="match status" value="1"/>
</dbReference>
<dbReference type="InterPro" id="IPR029016">
    <property type="entry name" value="GAF-like_dom_sf"/>
</dbReference>
<evidence type="ECO:0000256" key="3">
    <source>
        <dbReference type="ARBA" id="ARBA00023163"/>
    </source>
</evidence>
<dbReference type="Pfam" id="PF01614">
    <property type="entry name" value="IclR_C"/>
    <property type="match status" value="1"/>
</dbReference>
<feature type="domain" description="IclR-ED" evidence="5">
    <location>
        <begin position="69"/>
        <end position="240"/>
    </location>
</feature>
<proteinExistence type="predicted"/>
<dbReference type="Pfam" id="PF09339">
    <property type="entry name" value="HTH_IclR"/>
    <property type="match status" value="1"/>
</dbReference>
<gene>
    <name evidence="6" type="ORF">GCM10023205_76400</name>
</gene>
<dbReference type="InterPro" id="IPR050707">
    <property type="entry name" value="HTH_MetabolicPath_Reg"/>
</dbReference>
<name>A0ABP9IA01_9ACTN</name>
<sequence>MSSVKEIQSVKNACLLLEELARRQPAGVSDLARSTGIDKSAVHRLAVTLGSTGWLRRTADGRWYFAPGLLAVLRAPAAASLVDAARPLMEAARDATGETAMLVVPDGDRLVIADAVESTHTLRVAVPVGTEMPAKSSSALRAIAALLPAELLPAWRRVDPGLTDGVLRATRSRGWGANDNEVTDGTRAVGAALCGAGGVPVGALVVVGPSTRFRKELMPGYGELVARIAADWEQIPSVQG</sequence>
<dbReference type="Proteomes" id="UP001500466">
    <property type="component" value="Unassembled WGS sequence"/>
</dbReference>
<evidence type="ECO:0000259" key="4">
    <source>
        <dbReference type="PROSITE" id="PS51077"/>
    </source>
</evidence>
<reference evidence="7" key="1">
    <citation type="journal article" date="2019" name="Int. J. Syst. Evol. Microbiol.">
        <title>The Global Catalogue of Microorganisms (GCM) 10K type strain sequencing project: providing services to taxonomists for standard genome sequencing and annotation.</title>
        <authorList>
            <consortium name="The Broad Institute Genomics Platform"/>
            <consortium name="The Broad Institute Genome Sequencing Center for Infectious Disease"/>
            <person name="Wu L."/>
            <person name="Ma J."/>
        </authorList>
    </citation>
    <scope>NUCLEOTIDE SEQUENCE [LARGE SCALE GENOMIC DNA]</scope>
    <source>
        <strain evidence="7">JCM 17986</strain>
    </source>
</reference>
<dbReference type="SUPFAM" id="SSF55781">
    <property type="entry name" value="GAF domain-like"/>
    <property type="match status" value="1"/>
</dbReference>
<keyword evidence="2" id="KW-0238">DNA-binding</keyword>
<dbReference type="PROSITE" id="PS51078">
    <property type="entry name" value="ICLR_ED"/>
    <property type="match status" value="1"/>
</dbReference>
<dbReference type="InterPro" id="IPR036388">
    <property type="entry name" value="WH-like_DNA-bd_sf"/>
</dbReference>
<keyword evidence="3" id="KW-0804">Transcription</keyword>
<dbReference type="InterPro" id="IPR005471">
    <property type="entry name" value="Tscrpt_reg_IclR_N"/>
</dbReference>
<keyword evidence="1" id="KW-0805">Transcription regulation</keyword>
<dbReference type="PANTHER" id="PTHR30136">
    <property type="entry name" value="HELIX-TURN-HELIX TRANSCRIPTIONAL REGULATOR, ICLR FAMILY"/>
    <property type="match status" value="1"/>
</dbReference>
<dbReference type="InterPro" id="IPR014757">
    <property type="entry name" value="Tscrpt_reg_IclR_C"/>
</dbReference>
<accession>A0ABP9IA01</accession>
<dbReference type="InterPro" id="IPR036390">
    <property type="entry name" value="WH_DNA-bd_sf"/>
</dbReference>
<dbReference type="SUPFAM" id="SSF46785">
    <property type="entry name" value="Winged helix' DNA-binding domain"/>
    <property type="match status" value="1"/>
</dbReference>
<dbReference type="SMART" id="SM00346">
    <property type="entry name" value="HTH_ICLR"/>
    <property type="match status" value="1"/>
</dbReference>
<evidence type="ECO:0000313" key="6">
    <source>
        <dbReference type="EMBL" id="GAA4992550.1"/>
    </source>
</evidence>
<evidence type="ECO:0000256" key="2">
    <source>
        <dbReference type="ARBA" id="ARBA00023125"/>
    </source>
</evidence>
<organism evidence="6 7">
    <name type="scientific">Yinghuangia aomiensis</name>
    <dbReference type="NCBI Taxonomy" id="676205"/>
    <lineage>
        <taxon>Bacteria</taxon>
        <taxon>Bacillati</taxon>
        <taxon>Actinomycetota</taxon>
        <taxon>Actinomycetes</taxon>
        <taxon>Kitasatosporales</taxon>
        <taxon>Streptomycetaceae</taxon>
        <taxon>Yinghuangia</taxon>
    </lineage>
</organism>
<comment type="caution">
    <text evidence="6">The sequence shown here is derived from an EMBL/GenBank/DDBJ whole genome shotgun (WGS) entry which is preliminary data.</text>
</comment>
<dbReference type="Gene3D" id="1.10.10.10">
    <property type="entry name" value="Winged helix-like DNA-binding domain superfamily/Winged helix DNA-binding domain"/>
    <property type="match status" value="1"/>
</dbReference>
<dbReference type="RefSeq" id="WP_345680463.1">
    <property type="nucleotide sequence ID" value="NZ_BAABHS010000047.1"/>
</dbReference>
<dbReference type="Gene3D" id="3.30.450.40">
    <property type="match status" value="1"/>
</dbReference>
<dbReference type="EMBL" id="BAABHS010000047">
    <property type="protein sequence ID" value="GAA4992550.1"/>
    <property type="molecule type" value="Genomic_DNA"/>
</dbReference>
<evidence type="ECO:0000259" key="5">
    <source>
        <dbReference type="PROSITE" id="PS51078"/>
    </source>
</evidence>
<evidence type="ECO:0000256" key="1">
    <source>
        <dbReference type="ARBA" id="ARBA00023015"/>
    </source>
</evidence>
<evidence type="ECO:0000313" key="7">
    <source>
        <dbReference type="Proteomes" id="UP001500466"/>
    </source>
</evidence>
<feature type="domain" description="HTH iclR-type" evidence="4">
    <location>
        <begin position="7"/>
        <end position="67"/>
    </location>
</feature>
<dbReference type="PANTHER" id="PTHR30136:SF35">
    <property type="entry name" value="HTH-TYPE TRANSCRIPTIONAL REGULATOR RV1719"/>
    <property type="match status" value="1"/>
</dbReference>
<keyword evidence="7" id="KW-1185">Reference proteome</keyword>
<protein>
    <submittedName>
        <fullName evidence="6">IclR family transcriptional regulator</fullName>
    </submittedName>
</protein>